<evidence type="ECO:0000313" key="2">
    <source>
        <dbReference type="Proteomes" id="UP001260715"/>
    </source>
</evidence>
<comment type="caution">
    <text evidence="1">The sequence shown here is derived from an EMBL/GenBank/DDBJ whole genome shotgun (WGS) entry which is preliminary data.</text>
</comment>
<dbReference type="Proteomes" id="UP001260715">
    <property type="component" value="Unassembled WGS sequence"/>
</dbReference>
<evidence type="ECO:0000313" key="1">
    <source>
        <dbReference type="EMBL" id="MDR6583443.1"/>
    </source>
</evidence>
<protein>
    <submittedName>
        <fullName evidence="1">Uncharacterized protein</fullName>
    </submittedName>
</protein>
<dbReference type="EMBL" id="JAVDSJ010000002">
    <property type="protein sequence ID" value="MDR6583443.1"/>
    <property type="molecule type" value="Genomic_DNA"/>
</dbReference>
<dbReference type="RefSeq" id="WP_166758266.1">
    <property type="nucleotide sequence ID" value="NZ_JAVDSJ010000002.1"/>
</dbReference>
<proteinExistence type="predicted"/>
<gene>
    <name evidence="1" type="ORF">J2W50_001641</name>
</gene>
<name>A0ABU1PE48_9BURK</name>
<accession>A0ABU1PE48</accession>
<organism evidence="1 2">
    <name type="scientific">Herbaspirillum frisingense</name>
    <dbReference type="NCBI Taxonomy" id="92645"/>
    <lineage>
        <taxon>Bacteria</taxon>
        <taxon>Pseudomonadati</taxon>
        <taxon>Pseudomonadota</taxon>
        <taxon>Betaproteobacteria</taxon>
        <taxon>Burkholderiales</taxon>
        <taxon>Oxalobacteraceae</taxon>
        <taxon>Herbaspirillum</taxon>
    </lineage>
</organism>
<sequence length="145" mass="16413">MLADTEIVKARITQSEVEAALKIHQVLSTPFSDLSFGEIVFLPGTEKYDLIMKGYFGMINVRFSFGRTRIGGRIRYAGQYRFLFVEPDGAQRTLTSFKFDSIGRVLDFVELPNLLKLNPENSGHAKSLILNKVIGEWVRSIPSLR</sequence>
<keyword evidence="2" id="KW-1185">Reference proteome</keyword>
<reference evidence="1 2" key="1">
    <citation type="submission" date="2023-07" db="EMBL/GenBank/DDBJ databases">
        <title>Sorghum-associated microbial communities from plants grown in Nebraska, USA.</title>
        <authorList>
            <person name="Schachtman D."/>
        </authorList>
    </citation>
    <scope>NUCLEOTIDE SEQUENCE [LARGE SCALE GENOMIC DNA]</scope>
    <source>
        <strain evidence="1 2">596</strain>
    </source>
</reference>